<reference evidence="2" key="1">
    <citation type="journal article" date="2019" name="Int. J. Syst. Evol. Microbiol.">
        <title>The Global Catalogue of Microorganisms (GCM) 10K type strain sequencing project: providing services to taxonomists for standard genome sequencing and annotation.</title>
        <authorList>
            <consortium name="The Broad Institute Genomics Platform"/>
            <consortium name="The Broad Institute Genome Sequencing Center for Infectious Disease"/>
            <person name="Wu L."/>
            <person name="Ma J."/>
        </authorList>
    </citation>
    <scope>NUCLEOTIDE SEQUENCE [LARGE SCALE GENOMIC DNA]</scope>
    <source>
        <strain evidence="2">JCM 18198</strain>
    </source>
</reference>
<dbReference type="EMBL" id="BAABIP010000007">
    <property type="protein sequence ID" value="GAA4762844.1"/>
    <property type="molecule type" value="Genomic_DNA"/>
</dbReference>
<evidence type="ECO:0000313" key="2">
    <source>
        <dbReference type="Proteomes" id="UP001500141"/>
    </source>
</evidence>
<name>A0ABP8ZQY2_9FLAO</name>
<accession>A0ABP8ZQY2</accession>
<proteinExistence type="predicted"/>
<evidence type="ECO:0000313" key="1">
    <source>
        <dbReference type="EMBL" id="GAA4762844.1"/>
    </source>
</evidence>
<organism evidence="1 2">
    <name type="scientific">Flavobacterium hankyongi</name>
    <dbReference type="NCBI Taxonomy" id="1176532"/>
    <lineage>
        <taxon>Bacteria</taxon>
        <taxon>Pseudomonadati</taxon>
        <taxon>Bacteroidota</taxon>
        <taxon>Flavobacteriia</taxon>
        <taxon>Flavobacteriales</taxon>
        <taxon>Flavobacteriaceae</taxon>
        <taxon>Flavobacterium</taxon>
    </lineage>
</organism>
<protein>
    <submittedName>
        <fullName evidence="1">Uncharacterized protein</fullName>
    </submittedName>
</protein>
<comment type="caution">
    <text evidence="1">The sequence shown here is derived from an EMBL/GenBank/DDBJ whole genome shotgun (WGS) entry which is preliminary data.</text>
</comment>
<dbReference type="RefSeq" id="WP_264543810.1">
    <property type="nucleotide sequence ID" value="NZ_BAABIP010000007.1"/>
</dbReference>
<gene>
    <name evidence="1" type="ORF">GCM10023230_10300</name>
</gene>
<keyword evidence="2" id="KW-1185">Reference proteome</keyword>
<sequence>MKILKCVIFSIIYCCYSCSSEDQEAGDGGSGFEISLNSSTTNPSIDEEFTVNVTTNETTQAVWVSLDNFTTGGYTVQNLDNNFNLRFNFDQLGQKTIYIRCKNANGSVAEKHLNINIQRGNAIKINGLQVISFYNVNSSYDPEYPNTNPNHLADLQFGFAKSKLGDFLNSTYSYRRWFLSPIIENQGTMTWDVSGQNLFINPSKSLLFTLADIDDNIAGADLLNGPPDYRILSFSNYTTTKPNSITYSYPEINLEIKLNIEWAN</sequence>
<dbReference type="Proteomes" id="UP001500141">
    <property type="component" value="Unassembled WGS sequence"/>
</dbReference>